<keyword evidence="3" id="KW-0539">Nucleus</keyword>
<evidence type="ECO:0000313" key="6">
    <source>
        <dbReference type="EMBL" id="ORZ40987.1"/>
    </source>
</evidence>
<comment type="caution">
    <text evidence="6">The sequence shown here is derived from an EMBL/GenBank/DDBJ whole genome shotgun (WGS) entry which is preliminary data.</text>
</comment>
<evidence type="ECO:0000256" key="3">
    <source>
        <dbReference type="ARBA" id="ARBA00023242"/>
    </source>
</evidence>
<evidence type="ECO:0000256" key="4">
    <source>
        <dbReference type="SAM" id="MobiDB-lite"/>
    </source>
</evidence>
<dbReference type="Gene3D" id="2.130.10.10">
    <property type="entry name" value="YVTN repeat-like/Quinoprotein amine dehydrogenase"/>
    <property type="match status" value="1"/>
</dbReference>
<reference evidence="6 7" key="1">
    <citation type="submission" date="2016-07" db="EMBL/GenBank/DDBJ databases">
        <title>Pervasive Adenine N6-methylation of Active Genes in Fungi.</title>
        <authorList>
            <consortium name="DOE Joint Genome Institute"/>
            <person name="Mondo S.J."/>
            <person name="Dannebaum R.O."/>
            <person name="Kuo R.C."/>
            <person name="Labutti K."/>
            <person name="Haridas S."/>
            <person name="Kuo A."/>
            <person name="Salamov A."/>
            <person name="Ahrendt S.R."/>
            <person name="Lipzen A."/>
            <person name="Sullivan W."/>
            <person name="Andreopoulos W.B."/>
            <person name="Clum A."/>
            <person name="Lindquist E."/>
            <person name="Daum C."/>
            <person name="Ramamoorthy G.K."/>
            <person name="Gryganskyi A."/>
            <person name="Culley D."/>
            <person name="Magnuson J.K."/>
            <person name="James T.Y."/>
            <person name="O'Malley M.A."/>
            <person name="Stajich J.E."/>
            <person name="Spatafora J.W."/>
            <person name="Visel A."/>
            <person name="Grigoriev I.V."/>
        </authorList>
    </citation>
    <scope>NUCLEOTIDE SEQUENCE [LARGE SCALE GENOMIC DNA]</scope>
    <source>
        <strain evidence="6 7">PL171</strain>
    </source>
</reference>
<evidence type="ECO:0000256" key="2">
    <source>
        <dbReference type="ARBA" id="ARBA00022448"/>
    </source>
</evidence>
<feature type="domain" description="Nucleoporin Nup159/Nup146 N-terminal" evidence="5">
    <location>
        <begin position="17"/>
        <end position="139"/>
    </location>
</feature>
<keyword evidence="2" id="KW-0813">Transport</keyword>
<dbReference type="STRING" id="765915.A0A1Y2I2A3"/>
<dbReference type="AlphaFoldDB" id="A0A1Y2I2A3"/>
<feature type="compositionally biased region" description="Low complexity" evidence="4">
    <location>
        <begin position="351"/>
        <end position="363"/>
    </location>
</feature>
<dbReference type="EMBL" id="MCFL01000002">
    <property type="protein sequence ID" value="ORZ40987.1"/>
    <property type="molecule type" value="Genomic_DNA"/>
</dbReference>
<dbReference type="InterPro" id="IPR039462">
    <property type="entry name" value="Nup159/Nup146_N"/>
</dbReference>
<organism evidence="6 7">
    <name type="scientific">Catenaria anguillulae PL171</name>
    <dbReference type="NCBI Taxonomy" id="765915"/>
    <lineage>
        <taxon>Eukaryota</taxon>
        <taxon>Fungi</taxon>
        <taxon>Fungi incertae sedis</taxon>
        <taxon>Blastocladiomycota</taxon>
        <taxon>Blastocladiomycetes</taxon>
        <taxon>Blastocladiales</taxon>
        <taxon>Catenariaceae</taxon>
        <taxon>Catenaria</taxon>
    </lineage>
</organism>
<name>A0A1Y2I2A3_9FUNG</name>
<feature type="region of interest" description="Disordered" evidence="4">
    <location>
        <begin position="322"/>
        <end position="474"/>
    </location>
</feature>
<feature type="region of interest" description="Disordered" evidence="4">
    <location>
        <begin position="202"/>
        <end position="223"/>
    </location>
</feature>
<accession>A0A1Y2I2A3</accession>
<feature type="region of interest" description="Disordered" evidence="4">
    <location>
        <begin position="532"/>
        <end position="557"/>
    </location>
</feature>
<sequence>MFCTAVLNWKSNSYVVSEPTPPFPANISNKAPHTYIRPVPHYPGAPNLTLVASTSSLETHTLCTAADPDDHDPNAAPQFCAVLLNENTRAVLPNDDDLEHVPVGMALDLTSHDTLPPLTPDDPRRVPAAPIVWIMTDIGEVVGWHVYEMESARQRKAYEGMVEPVVKTVEDLDKLAGQAKAAGPPPPPPVPADKPVKIASASSTLAPASPPTPSPFAFTSSSVKAPEPGKPLFGAGAATTTKPFSAFSGAAGATTSGFGAFGAAKASDDKPSKPFSFGSGAPSLAAAAAATGAAAGSKSADTKPFAFGGASPALVAGEKPAFGFGAASPNAANLFAPKPAAQHPPAPPAKAEPAPGAFGFAPPTVSPPKFEAGSKRKAEEQQVSSAKDEDQPADDDDQQDEEQDGYESESESESEESEQEQATPPPPAAPAAPQTRPRLVQRFKIQSEDADSESSGRAPTTPARPSTSSTSVRGTPRVLQIPTFTPSKSASASGLASVTEMCTNMAGTLDLLRAKRRKSACASRTMSLSWMHGRTGRQMSRRQARQSRSGKPMWIQL</sequence>
<dbReference type="GO" id="GO:0005634">
    <property type="term" value="C:nucleus"/>
    <property type="evidence" value="ECO:0007669"/>
    <property type="project" value="UniProtKB-SubCell"/>
</dbReference>
<evidence type="ECO:0000256" key="1">
    <source>
        <dbReference type="ARBA" id="ARBA00004123"/>
    </source>
</evidence>
<feature type="compositionally biased region" description="Basic and acidic residues" evidence="4">
    <location>
        <begin position="372"/>
        <end position="390"/>
    </location>
</feature>
<comment type="subcellular location">
    <subcellularLocation>
        <location evidence="1">Nucleus</location>
    </subcellularLocation>
</comment>
<feature type="compositionally biased region" description="Low complexity" evidence="4">
    <location>
        <begin position="457"/>
        <end position="471"/>
    </location>
</feature>
<dbReference type="InterPro" id="IPR015943">
    <property type="entry name" value="WD40/YVTN_repeat-like_dom_sf"/>
</dbReference>
<dbReference type="Pfam" id="PF16755">
    <property type="entry name" value="Beta-prop_NUP159_NUP214"/>
    <property type="match status" value="1"/>
</dbReference>
<evidence type="ECO:0000313" key="7">
    <source>
        <dbReference type="Proteomes" id="UP000193411"/>
    </source>
</evidence>
<protein>
    <recommendedName>
        <fullName evidence="5">Nucleoporin Nup159/Nup146 N-terminal domain-containing protein</fullName>
    </recommendedName>
</protein>
<keyword evidence="7" id="KW-1185">Reference proteome</keyword>
<gene>
    <name evidence="6" type="ORF">BCR44DRAFT_1103681</name>
</gene>
<feature type="compositionally biased region" description="Acidic residues" evidence="4">
    <location>
        <begin position="391"/>
        <end position="419"/>
    </location>
</feature>
<dbReference type="OrthoDB" id="248320at2759"/>
<evidence type="ECO:0000259" key="5">
    <source>
        <dbReference type="Pfam" id="PF16755"/>
    </source>
</evidence>
<proteinExistence type="predicted"/>
<dbReference type="Proteomes" id="UP000193411">
    <property type="component" value="Unassembled WGS sequence"/>
</dbReference>